<dbReference type="NCBIfam" id="NF002114">
    <property type="entry name" value="PRK00951.2-4"/>
    <property type="match status" value="1"/>
</dbReference>
<dbReference type="SUPFAM" id="SSF54211">
    <property type="entry name" value="Ribosomal protein S5 domain 2-like"/>
    <property type="match status" value="2"/>
</dbReference>
<dbReference type="Gene3D" id="3.30.230.40">
    <property type="entry name" value="Imidazole glycerol phosphate dehydratase, domain 1"/>
    <property type="match status" value="2"/>
</dbReference>
<dbReference type="InterPro" id="IPR020565">
    <property type="entry name" value="ImidazoleglycerP_deHydtase_CS"/>
</dbReference>
<keyword evidence="3" id="KW-0028">Amino-acid biosynthesis</keyword>
<protein>
    <recommendedName>
        <fullName evidence="2">Imidazoleglycerol-phosphate dehydratase</fullName>
    </recommendedName>
</protein>
<keyword evidence="4" id="KW-0368">Histidine biosynthesis</keyword>
<dbReference type="CDD" id="cd07914">
    <property type="entry name" value="IGPD"/>
    <property type="match status" value="1"/>
</dbReference>
<reference evidence="6" key="1">
    <citation type="submission" date="2018-06" db="EMBL/GenBank/DDBJ databases">
        <authorList>
            <person name="Zhirakovskaya E."/>
        </authorList>
    </citation>
    <scope>NUCLEOTIDE SEQUENCE</scope>
</reference>
<accession>A0A3B0V734</accession>
<dbReference type="Pfam" id="PF00475">
    <property type="entry name" value="IGPD"/>
    <property type="match status" value="1"/>
</dbReference>
<name>A0A3B0V734_9ZZZZ</name>
<dbReference type="NCBIfam" id="NF002116">
    <property type="entry name" value="PRK00951.2-6"/>
    <property type="match status" value="1"/>
</dbReference>
<dbReference type="InterPro" id="IPR038494">
    <property type="entry name" value="IGPD_sf"/>
</dbReference>
<dbReference type="GO" id="GO:0004424">
    <property type="term" value="F:imidazoleglycerol-phosphate dehydratase activity"/>
    <property type="evidence" value="ECO:0007669"/>
    <property type="project" value="InterPro"/>
</dbReference>
<dbReference type="GO" id="GO:0000105">
    <property type="term" value="P:L-histidine biosynthetic process"/>
    <property type="evidence" value="ECO:0007669"/>
    <property type="project" value="UniProtKB-UniPathway"/>
</dbReference>
<dbReference type="HAMAP" id="MF_00076">
    <property type="entry name" value="HisB"/>
    <property type="match status" value="1"/>
</dbReference>
<gene>
    <name evidence="6" type="ORF">MNBD_CHLOROFLEXI01-4037</name>
</gene>
<dbReference type="PANTHER" id="PTHR23133:SF2">
    <property type="entry name" value="IMIDAZOLEGLYCEROL-PHOSPHATE DEHYDRATASE"/>
    <property type="match status" value="1"/>
</dbReference>
<dbReference type="FunFam" id="3.30.230.40:FF:000003">
    <property type="entry name" value="Imidazoleglycerol-phosphate dehydratase HisB"/>
    <property type="match status" value="1"/>
</dbReference>
<evidence type="ECO:0000256" key="2">
    <source>
        <dbReference type="ARBA" id="ARBA00016664"/>
    </source>
</evidence>
<evidence type="ECO:0000256" key="3">
    <source>
        <dbReference type="ARBA" id="ARBA00022605"/>
    </source>
</evidence>
<organism evidence="6">
    <name type="scientific">hydrothermal vent metagenome</name>
    <dbReference type="NCBI Taxonomy" id="652676"/>
    <lineage>
        <taxon>unclassified sequences</taxon>
        <taxon>metagenomes</taxon>
        <taxon>ecological metagenomes</taxon>
    </lineage>
</organism>
<dbReference type="FunFam" id="3.30.230.40:FF:000001">
    <property type="entry name" value="Imidazoleglycerol-phosphate dehydratase HisB"/>
    <property type="match status" value="1"/>
</dbReference>
<dbReference type="EMBL" id="UOEU01000742">
    <property type="protein sequence ID" value="VAW39385.1"/>
    <property type="molecule type" value="Genomic_DNA"/>
</dbReference>
<proteinExistence type="inferred from homology"/>
<sequence length="197" mass="21631">MDRETTVQRTISETNISLLLNLDGAGQHKISTGIGFFDHMLTALAVHGLFDLTVQATGDLHIDNHHTIEDVGIVFGQALDKALGDRKGIARMGHAYVPMDEALAFVAIDLSGRPFTIFHGSWHTLAIGQMPTDLVQHFFESLATHAKMNLHARIEYGRNDHHQAEALFKALGRALRTAVALDSRRKDVASTKGTLTE</sequence>
<dbReference type="NCBIfam" id="NF002111">
    <property type="entry name" value="PRK00951.2-1"/>
    <property type="match status" value="1"/>
</dbReference>
<dbReference type="PROSITE" id="PS00954">
    <property type="entry name" value="IGP_DEHYDRATASE_1"/>
    <property type="match status" value="1"/>
</dbReference>
<dbReference type="PROSITE" id="PS00955">
    <property type="entry name" value="IGP_DEHYDRATASE_2"/>
    <property type="match status" value="1"/>
</dbReference>
<comment type="pathway">
    <text evidence="1">Amino-acid biosynthesis; L-histidine biosynthesis; L-histidine from 5-phospho-alpha-D-ribose 1-diphosphate: step 6/9.</text>
</comment>
<evidence type="ECO:0000313" key="6">
    <source>
        <dbReference type="EMBL" id="VAW39385.1"/>
    </source>
</evidence>
<dbReference type="PANTHER" id="PTHR23133">
    <property type="entry name" value="IMIDAZOLEGLYCEROL-PHOSPHATE DEHYDRATASE HIS7"/>
    <property type="match status" value="1"/>
</dbReference>
<dbReference type="UniPathway" id="UPA00031">
    <property type="reaction ID" value="UER00011"/>
</dbReference>
<evidence type="ECO:0000256" key="5">
    <source>
        <dbReference type="ARBA" id="ARBA00023239"/>
    </source>
</evidence>
<evidence type="ECO:0000256" key="1">
    <source>
        <dbReference type="ARBA" id="ARBA00005047"/>
    </source>
</evidence>
<dbReference type="InterPro" id="IPR020568">
    <property type="entry name" value="Ribosomal_Su5_D2-typ_SF"/>
</dbReference>
<dbReference type="AlphaFoldDB" id="A0A3B0V734"/>
<dbReference type="InterPro" id="IPR000807">
    <property type="entry name" value="ImidazoleglycerolP_deHydtase"/>
</dbReference>
<keyword evidence="5 6" id="KW-0456">Lyase</keyword>
<evidence type="ECO:0000256" key="4">
    <source>
        <dbReference type="ARBA" id="ARBA00023102"/>
    </source>
</evidence>